<reference evidence="2" key="1">
    <citation type="journal article" date="2018" name="Genome Biol.">
        <title>SKESA: strategic k-mer extension for scrupulous assemblies.</title>
        <authorList>
            <person name="Souvorov A."/>
            <person name="Agarwala R."/>
            <person name="Lipman D.J."/>
        </authorList>
    </citation>
    <scope>NUCLEOTIDE SEQUENCE</scope>
    <source>
        <strain evidence="2">C8</strain>
    </source>
</reference>
<organism evidence="2">
    <name type="scientific">Clostridium perfringens</name>
    <dbReference type="NCBI Taxonomy" id="1502"/>
    <lineage>
        <taxon>Bacteria</taxon>
        <taxon>Bacillati</taxon>
        <taxon>Bacillota</taxon>
        <taxon>Clostridia</taxon>
        <taxon>Eubacteriales</taxon>
        <taxon>Clostridiaceae</taxon>
        <taxon>Clostridium</taxon>
    </lineage>
</organism>
<gene>
    <name evidence="2" type="ORF">I9080_003114</name>
</gene>
<reference evidence="2" key="2">
    <citation type="submission" date="2020-07" db="EMBL/GenBank/DDBJ databases">
        <authorList>
            <consortium name="NCBI Pathogen Detection Project"/>
        </authorList>
    </citation>
    <scope>NUCLEOTIDE SEQUENCE</scope>
    <source>
        <strain evidence="2">C8</strain>
    </source>
</reference>
<feature type="region of interest" description="Disordered" evidence="1">
    <location>
        <begin position="29"/>
        <end position="48"/>
    </location>
</feature>
<proteinExistence type="predicted"/>
<sequence length="675" mass="75870">MGTYKTNWQLTETVMPEDMNRIEENTKENNNALSEFKKQYNADSKEENKKIERKAEKEDVVLKVPFPEDRDCNSFKTLNAFCTFDTGSGDFKNTPHGNISGGGRVFILKNTGHIEGRIQQEFINLYPSERISRYIRNLTKNTWGKWYKVYDEANKPTAKELGVAAVSMPMADTDLNNHKEPGFYWGSQNMINAPIPNGVAIMEVVKYNEDYLLQRFTSLGGNNSNHTTYIRTCYVKSWSDWVKVYDENNRPTPIDIGAIAKIPPRLTQDLNTATTSGLYVVERAPHAPQSYGRLLVLGWDNDQKWITQVFFSDIQNKVYVRCSTNTTATEWTSWAEQYSTKFKPTPQDIGALPTTGGELSGHLIMRPGQRFLGAYNYGYSCQTKEGTYDYVIYIDADNKVHVGYDGRPVKIDSIDIVNKNNKKIYHEDNKPTAADVGASPTNHNHDSVYLGKTATAANSNKLANMGLYDSSKGIQGIPNVGNDGVMEVGRMIDFHEAGTNKDFNTRLESINGALKCWQDFSAISLWAQKYLRINDWYGGSEDGRFYYKQEGKQLRTENIETLYVNGSAVAKGDYWDVGESTRVFNLGGGLRLVRQWIGTNASNSAGGVSYTIHFPKAWSWVIPISLVSDNMANTNSYTSGYCTIDALSNVHLNGGCYQMTPGKSTRIHLTYLAGE</sequence>
<evidence type="ECO:0000313" key="2">
    <source>
        <dbReference type="EMBL" id="HAT4309264.1"/>
    </source>
</evidence>
<evidence type="ECO:0000256" key="1">
    <source>
        <dbReference type="SAM" id="MobiDB-lite"/>
    </source>
</evidence>
<dbReference type="CDD" id="cd19958">
    <property type="entry name" value="pyocin_knob"/>
    <property type="match status" value="2"/>
</dbReference>
<name>A0A8H9R1V0_CLOPF</name>
<feature type="compositionally biased region" description="Basic and acidic residues" evidence="1">
    <location>
        <begin position="35"/>
        <end position="48"/>
    </location>
</feature>
<comment type="caution">
    <text evidence="2">The sequence shown here is derived from an EMBL/GenBank/DDBJ whole genome shotgun (WGS) entry which is preliminary data.</text>
</comment>
<dbReference type="Proteomes" id="UP000859547">
    <property type="component" value="Unassembled WGS sequence"/>
</dbReference>
<dbReference type="AlphaFoldDB" id="A0A8H9R1V0"/>
<accession>A0A8H9R1V0</accession>
<protein>
    <submittedName>
        <fullName evidence="2">Uncharacterized protein</fullName>
    </submittedName>
</protein>
<dbReference type="EMBL" id="DACTCB010000028">
    <property type="protein sequence ID" value="HAT4309264.1"/>
    <property type="molecule type" value="Genomic_DNA"/>
</dbReference>